<protein>
    <submittedName>
        <fullName evidence="5">TlyA family rRNA (Cytidine-2'-O)-methyltransferase</fullName>
    </submittedName>
</protein>
<evidence type="ECO:0000313" key="6">
    <source>
        <dbReference type="Proteomes" id="UP000215896"/>
    </source>
</evidence>
<dbReference type="GO" id="GO:0032259">
    <property type="term" value="P:methylation"/>
    <property type="evidence" value="ECO:0007669"/>
    <property type="project" value="UniProtKB-KW"/>
</dbReference>
<dbReference type="PIRSF" id="PIRSF005578">
    <property type="entry name" value="TlyA"/>
    <property type="match status" value="1"/>
</dbReference>
<dbReference type="OrthoDB" id="9784736at2"/>
<sequence>MRLDAELVRRGLARSRGHAAELIRDGRVSLAGEVVRRPAAIVPHGIDPVIEHGVGDHYVSRAAEKLLGALNDTGARVPPRVLDAGSSTGGFSQVLLERGAERVYAIDVGTDQLHPMLRADPRISVHEQTNLRDLTLDHVDGEPVDLVVADVSFISLKLLLAPLFSVLAPAGEALLMVKPQFEVGRERLGKGGVVRDEALREQAVAAVESELAAYRRRSRGRFRSRLPGPSGNVEYFVWVSGTVGATPYAEGRD</sequence>
<dbReference type="InterPro" id="IPR047048">
    <property type="entry name" value="TlyA"/>
</dbReference>
<dbReference type="InterPro" id="IPR029063">
    <property type="entry name" value="SAM-dependent_MTases_sf"/>
</dbReference>
<keyword evidence="1 3" id="KW-0694">RNA-binding</keyword>
<dbReference type="InterPro" id="IPR004538">
    <property type="entry name" value="Hemolysin_A/TlyA"/>
</dbReference>
<dbReference type="GO" id="GO:0008168">
    <property type="term" value="F:methyltransferase activity"/>
    <property type="evidence" value="ECO:0007669"/>
    <property type="project" value="UniProtKB-KW"/>
</dbReference>
<comment type="caution">
    <text evidence="5">The sequence shown here is derived from an EMBL/GenBank/DDBJ whole genome shotgun (WGS) entry which is preliminary data.</text>
</comment>
<dbReference type="EMBL" id="NMVO01000017">
    <property type="protein sequence ID" value="OYO09598.1"/>
    <property type="molecule type" value="Genomic_DNA"/>
</dbReference>
<keyword evidence="5" id="KW-0489">Methyltransferase</keyword>
<dbReference type="SUPFAM" id="SSF53335">
    <property type="entry name" value="S-adenosyl-L-methionine-dependent methyltransferases"/>
    <property type="match status" value="1"/>
</dbReference>
<evidence type="ECO:0000256" key="1">
    <source>
        <dbReference type="ARBA" id="ARBA00022884"/>
    </source>
</evidence>
<organism evidence="5 6">
    <name type="scientific">Enemella evansiae</name>
    <dbReference type="NCBI Taxonomy" id="2016499"/>
    <lineage>
        <taxon>Bacteria</taxon>
        <taxon>Bacillati</taxon>
        <taxon>Actinomycetota</taxon>
        <taxon>Actinomycetes</taxon>
        <taxon>Propionibacteriales</taxon>
        <taxon>Propionibacteriaceae</taxon>
        <taxon>Enemella</taxon>
    </lineage>
</organism>
<dbReference type="InterPro" id="IPR002942">
    <property type="entry name" value="S4_RNA-bd"/>
</dbReference>
<dbReference type="SUPFAM" id="SSF55174">
    <property type="entry name" value="Alpha-L RNA-binding motif"/>
    <property type="match status" value="1"/>
</dbReference>
<dbReference type="RefSeq" id="WP_094406585.1">
    <property type="nucleotide sequence ID" value="NZ_NMVO01000017.1"/>
</dbReference>
<dbReference type="Pfam" id="PF01728">
    <property type="entry name" value="FtsJ"/>
    <property type="match status" value="1"/>
</dbReference>
<dbReference type="CDD" id="cd02440">
    <property type="entry name" value="AdoMet_MTases"/>
    <property type="match status" value="1"/>
</dbReference>
<dbReference type="AlphaFoldDB" id="A0A255G0Y0"/>
<evidence type="ECO:0000256" key="3">
    <source>
        <dbReference type="PROSITE-ProRule" id="PRU00182"/>
    </source>
</evidence>
<dbReference type="Gene3D" id="3.40.50.150">
    <property type="entry name" value="Vaccinia Virus protein VP39"/>
    <property type="match status" value="1"/>
</dbReference>
<dbReference type="InterPro" id="IPR036986">
    <property type="entry name" value="S4_RNA-bd_sf"/>
</dbReference>
<gene>
    <name evidence="5" type="ORF">CGZ94_18235</name>
</gene>
<dbReference type="Proteomes" id="UP000215896">
    <property type="component" value="Unassembled WGS sequence"/>
</dbReference>
<reference evidence="5 6" key="1">
    <citation type="submission" date="2017-07" db="EMBL/GenBank/DDBJ databases">
        <title>Draft whole genome sequences of clinical Proprionibacteriaceae strains.</title>
        <authorList>
            <person name="Bernier A.-M."/>
            <person name="Bernard K."/>
            <person name="Domingo M.-C."/>
        </authorList>
    </citation>
    <scope>NUCLEOTIDE SEQUENCE [LARGE SCALE GENOMIC DNA]</scope>
    <source>
        <strain evidence="5 6">NML 030167</strain>
    </source>
</reference>
<accession>A0A255G0Y0</accession>
<dbReference type="Gene3D" id="3.10.290.10">
    <property type="entry name" value="RNA-binding S4 domain"/>
    <property type="match status" value="1"/>
</dbReference>
<evidence type="ECO:0000259" key="4">
    <source>
        <dbReference type="SMART" id="SM00363"/>
    </source>
</evidence>
<keyword evidence="5" id="KW-0808">Transferase</keyword>
<dbReference type="PROSITE" id="PS50889">
    <property type="entry name" value="S4"/>
    <property type="match status" value="1"/>
</dbReference>
<evidence type="ECO:0000256" key="2">
    <source>
        <dbReference type="ARBA" id="ARBA00029460"/>
    </source>
</evidence>
<feature type="domain" description="RNA-binding S4" evidence="4">
    <location>
        <begin position="1"/>
        <end position="67"/>
    </location>
</feature>
<keyword evidence="6" id="KW-1185">Reference proteome</keyword>
<comment type="similarity">
    <text evidence="2">Belongs to the TlyA family.</text>
</comment>
<proteinExistence type="inferred from homology"/>
<evidence type="ECO:0000313" key="5">
    <source>
        <dbReference type="EMBL" id="OYO09598.1"/>
    </source>
</evidence>
<dbReference type="PANTHER" id="PTHR32319:SF0">
    <property type="entry name" value="BACTERIAL HEMOLYSIN-LIKE PROTEIN"/>
    <property type="match status" value="1"/>
</dbReference>
<dbReference type="PANTHER" id="PTHR32319">
    <property type="entry name" value="BACTERIAL HEMOLYSIN-LIKE PROTEIN"/>
    <property type="match status" value="1"/>
</dbReference>
<dbReference type="Pfam" id="PF01479">
    <property type="entry name" value="S4"/>
    <property type="match status" value="1"/>
</dbReference>
<dbReference type="CDD" id="cd00165">
    <property type="entry name" value="S4"/>
    <property type="match status" value="1"/>
</dbReference>
<name>A0A255G0Y0_9ACTN</name>
<dbReference type="InterPro" id="IPR002877">
    <property type="entry name" value="RNA_MeTrfase_FtsJ_dom"/>
</dbReference>
<dbReference type="GO" id="GO:0003723">
    <property type="term" value="F:RNA binding"/>
    <property type="evidence" value="ECO:0007669"/>
    <property type="project" value="UniProtKB-KW"/>
</dbReference>
<dbReference type="SMART" id="SM00363">
    <property type="entry name" value="S4"/>
    <property type="match status" value="1"/>
</dbReference>